<reference evidence="1 2" key="1">
    <citation type="journal article" date="2018" name="Genome Biol. Evol.">
        <title>Multiple Roots of Fruiting Body Formation in Amoebozoa.</title>
        <authorList>
            <person name="Hillmann F."/>
            <person name="Forbes G."/>
            <person name="Novohradska S."/>
            <person name="Ferling I."/>
            <person name="Riege K."/>
            <person name="Groth M."/>
            <person name="Westermann M."/>
            <person name="Marz M."/>
            <person name="Spaller T."/>
            <person name="Winckler T."/>
            <person name="Schaap P."/>
            <person name="Glockner G."/>
        </authorList>
    </citation>
    <scope>NUCLEOTIDE SEQUENCE [LARGE SCALE GENOMIC DNA]</scope>
    <source>
        <strain evidence="1 2">Jena</strain>
    </source>
</reference>
<dbReference type="InParanoid" id="A0A2P6MU28"/>
<keyword evidence="2" id="KW-1185">Reference proteome</keyword>
<accession>A0A2P6MU28</accession>
<name>A0A2P6MU28_9EUKA</name>
<dbReference type="Proteomes" id="UP000241769">
    <property type="component" value="Unassembled WGS sequence"/>
</dbReference>
<comment type="caution">
    <text evidence="1">The sequence shown here is derived from an EMBL/GenBank/DDBJ whole genome shotgun (WGS) entry which is preliminary data.</text>
</comment>
<evidence type="ECO:0000313" key="1">
    <source>
        <dbReference type="EMBL" id="PRP75197.1"/>
    </source>
</evidence>
<protein>
    <submittedName>
        <fullName evidence="1">Uncharacterized protein</fullName>
    </submittedName>
</protein>
<dbReference type="AlphaFoldDB" id="A0A2P6MU28"/>
<organism evidence="1 2">
    <name type="scientific">Planoprotostelium fungivorum</name>
    <dbReference type="NCBI Taxonomy" id="1890364"/>
    <lineage>
        <taxon>Eukaryota</taxon>
        <taxon>Amoebozoa</taxon>
        <taxon>Evosea</taxon>
        <taxon>Variosea</taxon>
        <taxon>Cavosteliida</taxon>
        <taxon>Cavosteliaceae</taxon>
        <taxon>Planoprotostelium</taxon>
    </lineage>
</organism>
<proteinExistence type="predicted"/>
<gene>
    <name evidence="1" type="ORF">PROFUN_15960</name>
</gene>
<sequence length="92" mass="10387">MDEQPVHMPLGVEPPFCCLMNFKILKTTIWGVSSLYVLSVKAIVIPRGCAHLYLYPCRDVTRSLLAALQGDFSFQTKAQRFLGWPKKVGDPF</sequence>
<dbReference type="EMBL" id="MDYQ01000411">
    <property type="protein sequence ID" value="PRP75197.1"/>
    <property type="molecule type" value="Genomic_DNA"/>
</dbReference>
<evidence type="ECO:0000313" key="2">
    <source>
        <dbReference type="Proteomes" id="UP000241769"/>
    </source>
</evidence>